<dbReference type="PROSITE" id="PS50110">
    <property type="entry name" value="RESPONSE_REGULATORY"/>
    <property type="match status" value="1"/>
</dbReference>
<dbReference type="CDD" id="cd06170">
    <property type="entry name" value="LuxR_C_like"/>
    <property type="match status" value="1"/>
</dbReference>
<dbReference type="Gene3D" id="3.40.50.2300">
    <property type="match status" value="1"/>
</dbReference>
<organism evidence="5 6">
    <name type="scientific">Variovorax defluvii</name>
    <dbReference type="NCBI Taxonomy" id="913761"/>
    <lineage>
        <taxon>Bacteria</taxon>
        <taxon>Pseudomonadati</taxon>
        <taxon>Pseudomonadota</taxon>
        <taxon>Betaproteobacteria</taxon>
        <taxon>Burkholderiales</taxon>
        <taxon>Comamonadaceae</taxon>
        <taxon>Variovorax</taxon>
    </lineage>
</organism>
<keyword evidence="6" id="KW-1185">Reference proteome</keyword>
<feature type="domain" description="HTH luxR-type" evidence="3">
    <location>
        <begin position="130"/>
        <end position="195"/>
    </location>
</feature>
<dbReference type="PANTHER" id="PTHR43214:SF43">
    <property type="entry name" value="TWO-COMPONENT RESPONSE REGULATOR"/>
    <property type="match status" value="1"/>
</dbReference>
<protein>
    <submittedName>
        <fullName evidence="5">Response regulator transcription factor</fullName>
    </submittedName>
</protein>
<comment type="caution">
    <text evidence="5">The sequence shown here is derived from an EMBL/GenBank/DDBJ whole genome shotgun (WGS) entry which is preliminary data.</text>
</comment>
<evidence type="ECO:0000259" key="3">
    <source>
        <dbReference type="PROSITE" id="PS50043"/>
    </source>
</evidence>
<dbReference type="PRINTS" id="PR00038">
    <property type="entry name" value="HTHLUXR"/>
</dbReference>
<evidence type="ECO:0000313" key="6">
    <source>
        <dbReference type="Proteomes" id="UP001500975"/>
    </source>
</evidence>
<dbReference type="InterPro" id="IPR001789">
    <property type="entry name" value="Sig_transdc_resp-reg_receiver"/>
</dbReference>
<dbReference type="SUPFAM" id="SSF46894">
    <property type="entry name" value="C-terminal effector domain of the bipartite response regulators"/>
    <property type="match status" value="1"/>
</dbReference>
<keyword evidence="1" id="KW-0238">DNA-binding</keyword>
<dbReference type="InterPro" id="IPR039420">
    <property type="entry name" value="WalR-like"/>
</dbReference>
<dbReference type="SUPFAM" id="SSF52172">
    <property type="entry name" value="CheY-like"/>
    <property type="match status" value="1"/>
</dbReference>
<keyword evidence="2" id="KW-0597">Phosphoprotein</keyword>
<evidence type="ECO:0000256" key="1">
    <source>
        <dbReference type="ARBA" id="ARBA00023125"/>
    </source>
</evidence>
<accession>A0ABP8GWB3</accession>
<dbReference type="SMART" id="SM00421">
    <property type="entry name" value="HTH_LUXR"/>
    <property type="match status" value="1"/>
</dbReference>
<gene>
    <name evidence="5" type="ORF">GCM10023165_04860</name>
</gene>
<dbReference type="PANTHER" id="PTHR43214">
    <property type="entry name" value="TWO-COMPONENT RESPONSE REGULATOR"/>
    <property type="match status" value="1"/>
</dbReference>
<evidence type="ECO:0000313" key="5">
    <source>
        <dbReference type="EMBL" id="GAA4330889.1"/>
    </source>
</evidence>
<name>A0ABP8GWB3_9BURK</name>
<dbReference type="InterPro" id="IPR000792">
    <property type="entry name" value="Tscrpt_reg_LuxR_C"/>
</dbReference>
<sequence>MHAEPLLSLGICAALREEPGLVVRCGPSTNMAASSLKERPEVIIADYDSAMNLVGPGSEGADTPVGNKPRRRIVVLSAKNSQSEIRVALERGVLGYLTPDCSPKELAAGVRAAGRGSRCIASPVAERIADLLSRERLTVREQDVLSLMATGLANKAIARRLGLQLATVKAHVGSILVKLKAKTRTEAVSTALRCGLA</sequence>
<proteinExistence type="predicted"/>
<reference evidence="6" key="1">
    <citation type="journal article" date="2019" name="Int. J. Syst. Evol. Microbiol.">
        <title>The Global Catalogue of Microorganisms (GCM) 10K type strain sequencing project: providing services to taxonomists for standard genome sequencing and annotation.</title>
        <authorList>
            <consortium name="The Broad Institute Genomics Platform"/>
            <consortium name="The Broad Institute Genome Sequencing Center for Infectious Disease"/>
            <person name="Wu L."/>
            <person name="Ma J."/>
        </authorList>
    </citation>
    <scope>NUCLEOTIDE SEQUENCE [LARGE SCALE GENOMIC DNA]</scope>
    <source>
        <strain evidence="6">JCM 17804</strain>
    </source>
</reference>
<dbReference type="Proteomes" id="UP001500975">
    <property type="component" value="Unassembled WGS sequence"/>
</dbReference>
<dbReference type="InterPro" id="IPR016032">
    <property type="entry name" value="Sig_transdc_resp-reg_C-effctor"/>
</dbReference>
<dbReference type="PROSITE" id="PS00622">
    <property type="entry name" value="HTH_LUXR_1"/>
    <property type="match status" value="1"/>
</dbReference>
<dbReference type="PROSITE" id="PS50043">
    <property type="entry name" value="HTH_LUXR_2"/>
    <property type="match status" value="1"/>
</dbReference>
<feature type="modified residue" description="4-aspartylphosphate" evidence="2">
    <location>
        <position position="46"/>
    </location>
</feature>
<dbReference type="InterPro" id="IPR011006">
    <property type="entry name" value="CheY-like_superfamily"/>
</dbReference>
<feature type="domain" description="Response regulatory" evidence="4">
    <location>
        <begin position="1"/>
        <end position="114"/>
    </location>
</feature>
<dbReference type="EMBL" id="BAABGJ010000002">
    <property type="protein sequence ID" value="GAA4330889.1"/>
    <property type="molecule type" value="Genomic_DNA"/>
</dbReference>
<evidence type="ECO:0000259" key="4">
    <source>
        <dbReference type="PROSITE" id="PS50110"/>
    </source>
</evidence>
<evidence type="ECO:0000256" key="2">
    <source>
        <dbReference type="PROSITE-ProRule" id="PRU00169"/>
    </source>
</evidence>
<dbReference type="Pfam" id="PF00196">
    <property type="entry name" value="GerE"/>
    <property type="match status" value="1"/>
</dbReference>